<evidence type="ECO:0000256" key="1">
    <source>
        <dbReference type="ARBA" id="ARBA00004966"/>
    </source>
</evidence>
<name>A0A8T0UV84_PANVG</name>
<dbReference type="InterPro" id="IPR044164">
    <property type="entry name" value="CFI"/>
</dbReference>
<dbReference type="InterPro" id="IPR036298">
    <property type="entry name" value="Chalcone_isomerase_sf"/>
</dbReference>
<gene>
    <name evidence="10" type="ORF">PVAP13_3KG163900</name>
</gene>
<dbReference type="Gene3D" id="3.50.70.10">
    <property type="match status" value="2"/>
</dbReference>
<comment type="catalytic activity">
    <reaction evidence="6">
        <text>a chalcone = a flavanone.</text>
        <dbReference type="EC" id="5.5.1.6"/>
    </reaction>
</comment>
<protein>
    <recommendedName>
        <fullName evidence="7">Chalcone-flavonone isomerase family protein</fullName>
    </recommendedName>
</protein>
<accession>A0A8T0UV84</accession>
<comment type="caution">
    <text evidence="10">The sequence shown here is derived from an EMBL/GenBank/DDBJ whole genome shotgun (WGS) entry which is preliminary data.</text>
</comment>
<comment type="similarity">
    <text evidence="2 7">Belongs to the chalcone isomerase family.</text>
</comment>
<evidence type="ECO:0000256" key="2">
    <source>
        <dbReference type="ARBA" id="ARBA00007166"/>
    </source>
</evidence>
<reference evidence="10" key="1">
    <citation type="submission" date="2020-05" db="EMBL/GenBank/DDBJ databases">
        <title>WGS assembly of Panicum virgatum.</title>
        <authorList>
            <person name="Lovell J.T."/>
            <person name="Jenkins J."/>
            <person name="Shu S."/>
            <person name="Juenger T.E."/>
            <person name="Schmutz J."/>
        </authorList>
    </citation>
    <scope>NUCLEOTIDE SEQUENCE</scope>
    <source>
        <strain evidence="10">AP13</strain>
    </source>
</reference>
<evidence type="ECO:0000256" key="5">
    <source>
        <dbReference type="ARBA" id="ARBA00025429"/>
    </source>
</evidence>
<dbReference type="AlphaFoldDB" id="A0A8T0UV84"/>
<evidence type="ECO:0000256" key="7">
    <source>
        <dbReference type="RuleBase" id="RU361158"/>
    </source>
</evidence>
<dbReference type="Gene3D" id="1.10.890.20">
    <property type="match status" value="1"/>
</dbReference>
<feature type="domain" description="Chalcone isomerase" evidence="9">
    <location>
        <begin position="11"/>
        <end position="216"/>
    </location>
</feature>
<dbReference type="InterPro" id="IPR016088">
    <property type="entry name" value="Chalcone_isomerase_3-sand"/>
</dbReference>
<keyword evidence="4" id="KW-0284">Flavonoid biosynthesis</keyword>
<dbReference type="Proteomes" id="UP000823388">
    <property type="component" value="Chromosome 3K"/>
</dbReference>
<dbReference type="SUPFAM" id="SSF54626">
    <property type="entry name" value="Chalcone isomerase"/>
    <property type="match status" value="1"/>
</dbReference>
<dbReference type="GO" id="GO:0045430">
    <property type="term" value="F:chalcone isomerase activity"/>
    <property type="evidence" value="ECO:0007669"/>
    <property type="project" value="UniProtKB-EC"/>
</dbReference>
<evidence type="ECO:0000313" key="11">
    <source>
        <dbReference type="Proteomes" id="UP000823388"/>
    </source>
</evidence>
<evidence type="ECO:0000256" key="3">
    <source>
        <dbReference type="ARBA" id="ARBA00023235"/>
    </source>
</evidence>
<feature type="compositionally biased region" description="Basic residues" evidence="8">
    <location>
        <begin position="91"/>
        <end position="101"/>
    </location>
</feature>
<dbReference type="PANTHER" id="PTHR28039:SF8">
    <property type="entry name" value="CHALCONE--FLAVANONE ISOMERASE 1-RELATED"/>
    <property type="match status" value="1"/>
</dbReference>
<keyword evidence="3" id="KW-0413">Isomerase</keyword>
<evidence type="ECO:0000256" key="8">
    <source>
        <dbReference type="SAM" id="MobiDB-lite"/>
    </source>
</evidence>
<comment type="pathway">
    <text evidence="1">Secondary metabolite biosynthesis; flavonoid biosynthesis.</text>
</comment>
<evidence type="ECO:0000313" key="10">
    <source>
        <dbReference type="EMBL" id="KAG2625066.1"/>
    </source>
</evidence>
<evidence type="ECO:0000256" key="6">
    <source>
        <dbReference type="ARBA" id="ARBA00034056"/>
    </source>
</evidence>
<comment type="function">
    <text evidence="5">Catalyzes the intramolecular cyclization of bicyclic chalcones into tricyclic (S)-flavanones. Responsible for the isomerization of 4,2',4',6'-tetrahydroxychalcone (also termed chalcone) into naringenin.</text>
</comment>
<proteinExistence type="inferred from homology"/>
<evidence type="ECO:0000256" key="4">
    <source>
        <dbReference type="ARBA" id="ARBA00023241"/>
    </source>
</evidence>
<evidence type="ECO:0000259" key="9">
    <source>
        <dbReference type="Pfam" id="PF02431"/>
    </source>
</evidence>
<dbReference type="Pfam" id="PF02431">
    <property type="entry name" value="Chalcone"/>
    <property type="match status" value="1"/>
</dbReference>
<sequence>MAASASSEVTVEGVVLPPVACPPGSSRKHFLAGGGVRGMEAESNFVKIVVIGVYLEDTAVPALAGKWAGKTADELASDPPSSATFTPVSRRSTRSSAHRRPATGEFEKLTRVTFIWPKTVAAEEFAAKVMESRVAYLKATGTYTDAEAAAVEEFKAAFKSHSLAPVAFSDDSSAPGAGGIAAIENKPLCEEVLESIIGERSISPATKQSIAARVPEILKGGA</sequence>
<feature type="region of interest" description="Disordered" evidence="8">
    <location>
        <begin position="72"/>
        <end position="102"/>
    </location>
</feature>
<dbReference type="GO" id="GO:0009813">
    <property type="term" value="P:flavonoid biosynthetic process"/>
    <property type="evidence" value="ECO:0007669"/>
    <property type="project" value="UniProtKB-KW"/>
</dbReference>
<keyword evidence="11" id="KW-1185">Reference proteome</keyword>
<dbReference type="InterPro" id="IPR016089">
    <property type="entry name" value="Chalcone_isomerase_bundle_sf"/>
</dbReference>
<dbReference type="InterPro" id="IPR016087">
    <property type="entry name" value="Chalcone_isomerase"/>
</dbReference>
<dbReference type="PANTHER" id="PTHR28039">
    <property type="entry name" value="CHALCONE--FLAVONONE ISOMERASE 1-RELATED"/>
    <property type="match status" value="1"/>
</dbReference>
<dbReference type="EMBL" id="CM029041">
    <property type="protein sequence ID" value="KAG2625066.1"/>
    <property type="molecule type" value="Genomic_DNA"/>
</dbReference>
<organism evidence="10 11">
    <name type="scientific">Panicum virgatum</name>
    <name type="common">Blackwell switchgrass</name>
    <dbReference type="NCBI Taxonomy" id="38727"/>
    <lineage>
        <taxon>Eukaryota</taxon>
        <taxon>Viridiplantae</taxon>
        <taxon>Streptophyta</taxon>
        <taxon>Embryophyta</taxon>
        <taxon>Tracheophyta</taxon>
        <taxon>Spermatophyta</taxon>
        <taxon>Magnoliopsida</taxon>
        <taxon>Liliopsida</taxon>
        <taxon>Poales</taxon>
        <taxon>Poaceae</taxon>
        <taxon>PACMAD clade</taxon>
        <taxon>Panicoideae</taxon>
        <taxon>Panicodae</taxon>
        <taxon>Paniceae</taxon>
        <taxon>Panicinae</taxon>
        <taxon>Panicum</taxon>
        <taxon>Panicum sect. Hiantes</taxon>
    </lineage>
</organism>